<organism evidence="1 2">
    <name type="scientific">Bursaphelenchus okinawaensis</name>
    <dbReference type="NCBI Taxonomy" id="465554"/>
    <lineage>
        <taxon>Eukaryota</taxon>
        <taxon>Metazoa</taxon>
        <taxon>Ecdysozoa</taxon>
        <taxon>Nematoda</taxon>
        <taxon>Chromadorea</taxon>
        <taxon>Rhabditida</taxon>
        <taxon>Tylenchina</taxon>
        <taxon>Tylenchomorpha</taxon>
        <taxon>Aphelenchoidea</taxon>
        <taxon>Aphelenchoididae</taxon>
        <taxon>Bursaphelenchus</taxon>
    </lineage>
</organism>
<accession>A0A811KYQ9</accession>
<comment type="caution">
    <text evidence="1">The sequence shown here is derived from an EMBL/GenBank/DDBJ whole genome shotgun (WGS) entry which is preliminary data.</text>
</comment>
<dbReference type="Proteomes" id="UP000783686">
    <property type="component" value="Unassembled WGS sequence"/>
</dbReference>
<sequence length="168" mass="18629">MPCVEKCKDEVDIDFDTETVLQCLKTEKEHHLDCVMKLKQEMCTNKPYSIIKTSETFHNLQASNKLTLHVFQPHLSAAKLANSTSGTGFMSVLKNALGANAPAFKECMQNCVIKTDVFQCVKNLGCGVRRPPVQVIKEVFKQCEADSQSSRRRVCQCIQDAGVANAAC</sequence>
<dbReference type="Proteomes" id="UP000614601">
    <property type="component" value="Unassembled WGS sequence"/>
</dbReference>
<gene>
    <name evidence="1" type="ORF">BOKJ2_LOCUS8738</name>
</gene>
<dbReference type="OrthoDB" id="10302461at2759"/>
<proteinExistence type="predicted"/>
<reference evidence="1" key="1">
    <citation type="submission" date="2020-09" db="EMBL/GenBank/DDBJ databases">
        <authorList>
            <person name="Kikuchi T."/>
        </authorList>
    </citation>
    <scope>NUCLEOTIDE SEQUENCE</scope>
    <source>
        <strain evidence="1">SH1</strain>
    </source>
</reference>
<protein>
    <submittedName>
        <fullName evidence="1">Uncharacterized protein</fullName>
    </submittedName>
</protein>
<name>A0A811KYQ9_9BILA</name>
<evidence type="ECO:0000313" key="2">
    <source>
        <dbReference type="Proteomes" id="UP000614601"/>
    </source>
</evidence>
<dbReference type="AlphaFoldDB" id="A0A811KYQ9"/>
<dbReference type="EMBL" id="CAJFCW020000004">
    <property type="protein sequence ID" value="CAG9113143.1"/>
    <property type="molecule type" value="Genomic_DNA"/>
</dbReference>
<keyword evidence="2" id="KW-1185">Reference proteome</keyword>
<evidence type="ECO:0000313" key="1">
    <source>
        <dbReference type="EMBL" id="CAD5220026.1"/>
    </source>
</evidence>
<dbReference type="EMBL" id="CAJFDH010000004">
    <property type="protein sequence ID" value="CAD5220026.1"/>
    <property type="molecule type" value="Genomic_DNA"/>
</dbReference>